<sequence length="157" mass="17645">MTKKQCKAITQNGTRCKNQTQSRNDYCHVHAYLGNKQYIKSLNKKYNPNSHKRIIIKAKDWDTILLLLGLTLLLIGSYLFFYKDNLIGAILGVIGLILTFTDNEIENNTGVCALLGLILFIGGIYQFAFKDNIFGFILGVIGLLILTALDNQSKKNN</sequence>
<dbReference type="Proteomes" id="UP000217784">
    <property type="component" value="Unassembled WGS sequence"/>
</dbReference>
<accession>A0A2A2H7S1</accession>
<feature type="transmembrane region" description="Helical" evidence="1">
    <location>
        <begin position="133"/>
        <end position="149"/>
    </location>
</feature>
<evidence type="ECO:0000313" key="2">
    <source>
        <dbReference type="EMBL" id="PAV05452.1"/>
    </source>
</evidence>
<feature type="transmembrane region" description="Helical" evidence="1">
    <location>
        <begin position="110"/>
        <end position="127"/>
    </location>
</feature>
<feature type="transmembrane region" description="Helical" evidence="1">
    <location>
        <begin position="86"/>
        <end position="103"/>
    </location>
</feature>
<comment type="caution">
    <text evidence="2">The sequence shown here is derived from an EMBL/GenBank/DDBJ whole genome shotgun (WGS) entry which is preliminary data.</text>
</comment>
<organism evidence="2 3">
    <name type="scientific">Methanobacterium bryantii</name>
    <dbReference type="NCBI Taxonomy" id="2161"/>
    <lineage>
        <taxon>Archaea</taxon>
        <taxon>Methanobacteriati</taxon>
        <taxon>Methanobacteriota</taxon>
        <taxon>Methanomada group</taxon>
        <taxon>Methanobacteria</taxon>
        <taxon>Methanobacteriales</taxon>
        <taxon>Methanobacteriaceae</taxon>
        <taxon>Methanobacterium</taxon>
    </lineage>
</organism>
<dbReference type="EMBL" id="LMVM01000005">
    <property type="protein sequence ID" value="PAV05452.1"/>
    <property type="molecule type" value="Genomic_DNA"/>
</dbReference>
<proteinExistence type="predicted"/>
<keyword evidence="3" id="KW-1185">Reference proteome</keyword>
<dbReference type="AlphaFoldDB" id="A0A2A2H7S1"/>
<reference evidence="2 3" key="1">
    <citation type="journal article" date="2017" name="BMC Genomics">
        <title>Genomic analysis of methanogenic archaea reveals a shift towards energy conservation.</title>
        <authorList>
            <person name="Gilmore S.P."/>
            <person name="Henske J.K."/>
            <person name="Sexton J.A."/>
            <person name="Solomon K.V."/>
            <person name="Seppala S."/>
            <person name="Yoo J.I."/>
            <person name="Huyett L.M."/>
            <person name="Pressman A."/>
            <person name="Cogan J.Z."/>
            <person name="Kivenson V."/>
            <person name="Peng X."/>
            <person name="Tan Y."/>
            <person name="Valentine D.L."/>
            <person name="O'Malley M.A."/>
        </authorList>
    </citation>
    <scope>NUCLEOTIDE SEQUENCE [LARGE SCALE GENOMIC DNA]</scope>
    <source>
        <strain evidence="2 3">M.o.H.</strain>
    </source>
</reference>
<protein>
    <submittedName>
        <fullName evidence="2">Uncharacterized protein</fullName>
    </submittedName>
</protein>
<evidence type="ECO:0000256" key="1">
    <source>
        <dbReference type="SAM" id="Phobius"/>
    </source>
</evidence>
<dbReference type="RefSeq" id="WP_095652006.1">
    <property type="nucleotide sequence ID" value="NZ_LMVM01000005.1"/>
</dbReference>
<keyword evidence="1" id="KW-1133">Transmembrane helix</keyword>
<name>A0A2A2H7S1_METBR</name>
<keyword evidence="1" id="KW-0472">Membrane</keyword>
<feature type="transmembrane region" description="Helical" evidence="1">
    <location>
        <begin position="61"/>
        <end position="80"/>
    </location>
</feature>
<evidence type="ECO:0000313" key="3">
    <source>
        <dbReference type="Proteomes" id="UP000217784"/>
    </source>
</evidence>
<gene>
    <name evidence="2" type="ORF">ASJ80_09385</name>
</gene>
<keyword evidence="1" id="KW-0812">Transmembrane</keyword>